<dbReference type="Proteomes" id="UP000309819">
    <property type="component" value="Unassembled WGS sequence"/>
</dbReference>
<dbReference type="GO" id="GO:0016705">
    <property type="term" value="F:oxidoreductase activity, acting on paired donors, with incorporation or reduction of molecular oxygen"/>
    <property type="evidence" value="ECO:0007669"/>
    <property type="project" value="InterPro"/>
</dbReference>
<proteinExistence type="inferred from homology"/>
<evidence type="ECO:0000256" key="2">
    <source>
        <dbReference type="ARBA" id="ARBA00010617"/>
    </source>
</evidence>
<dbReference type="InterPro" id="IPR001128">
    <property type="entry name" value="Cyt_P450"/>
</dbReference>
<dbReference type="PANTHER" id="PTHR46696">
    <property type="entry name" value="P450, PUTATIVE (EUROFUNG)-RELATED"/>
    <property type="match status" value="1"/>
</dbReference>
<dbReference type="EMBL" id="VAUO01000001">
    <property type="protein sequence ID" value="TLP65080.1"/>
    <property type="molecule type" value="Genomic_DNA"/>
</dbReference>
<dbReference type="GO" id="GO:0005506">
    <property type="term" value="F:iron ion binding"/>
    <property type="evidence" value="ECO:0007669"/>
    <property type="project" value="InterPro"/>
</dbReference>
<dbReference type="PROSITE" id="PS00086">
    <property type="entry name" value="CYTOCHROME_P450"/>
    <property type="match status" value="1"/>
</dbReference>
<organism evidence="4 5">
    <name type="scientific">Pseudomonas mosselii</name>
    <dbReference type="NCBI Taxonomy" id="78327"/>
    <lineage>
        <taxon>Bacteria</taxon>
        <taxon>Pseudomonadati</taxon>
        <taxon>Pseudomonadota</taxon>
        <taxon>Gammaproteobacteria</taxon>
        <taxon>Pseudomonadales</taxon>
        <taxon>Pseudomonadaceae</taxon>
        <taxon>Pseudomonas</taxon>
    </lineage>
</organism>
<accession>A0A5R8ZH42</accession>
<dbReference type="GO" id="GO:0004497">
    <property type="term" value="F:monooxygenase activity"/>
    <property type="evidence" value="ECO:0007669"/>
    <property type="project" value="UniProtKB-KW"/>
</dbReference>
<comment type="similarity">
    <text evidence="2 3">Belongs to the cytochrome P450 family.</text>
</comment>
<dbReference type="GO" id="GO:0020037">
    <property type="term" value="F:heme binding"/>
    <property type="evidence" value="ECO:0007669"/>
    <property type="project" value="InterPro"/>
</dbReference>
<keyword evidence="3" id="KW-0408">Iron</keyword>
<keyword evidence="3" id="KW-0503">Monooxygenase</keyword>
<name>A0A5R8ZH42_9PSED</name>
<dbReference type="AlphaFoldDB" id="A0A5R8ZH42"/>
<dbReference type="PANTHER" id="PTHR46696:SF1">
    <property type="entry name" value="CYTOCHROME P450 YJIB-RELATED"/>
    <property type="match status" value="1"/>
</dbReference>
<dbReference type="OrthoDB" id="4258484at2"/>
<gene>
    <name evidence="4" type="ORF">FEM01_02560</name>
</gene>
<dbReference type="InterPro" id="IPR017972">
    <property type="entry name" value="Cyt_P450_CS"/>
</dbReference>
<evidence type="ECO:0000256" key="3">
    <source>
        <dbReference type="RuleBase" id="RU000461"/>
    </source>
</evidence>
<keyword evidence="5" id="KW-1185">Reference proteome</keyword>
<evidence type="ECO:0000313" key="4">
    <source>
        <dbReference type="EMBL" id="TLP65080.1"/>
    </source>
</evidence>
<reference evidence="4 5" key="1">
    <citation type="submission" date="2019-05" db="EMBL/GenBank/DDBJ databases">
        <title>Pseudomonas sp. SC006 isolated from lettuce that can produce HBGAs.</title>
        <authorList>
            <person name="Wang D."/>
            <person name="Liao N."/>
            <person name="Liu D."/>
            <person name="Zhang Z."/>
            <person name="Zou S."/>
        </authorList>
    </citation>
    <scope>NUCLEOTIDE SEQUENCE [LARGE SCALE GENOMIC DNA]</scope>
    <source>
        <strain evidence="4 5">SC006</strain>
    </source>
</reference>
<dbReference type="RefSeq" id="WP_138217711.1">
    <property type="nucleotide sequence ID" value="NZ_VAUO01000001.1"/>
</dbReference>
<protein>
    <submittedName>
        <fullName evidence="4">Cytochrome P450</fullName>
    </submittedName>
</protein>
<dbReference type="InterPro" id="IPR036396">
    <property type="entry name" value="Cyt_P450_sf"/>
</dbReference>
<dbReference type="Pfam" id="PF00067">
    <property type="entry name" value="p450"/>
    <property type="match status" value="1"/>
</dbReference>
<comment type="caution">
    <text evidence="4">The sequence shown here is derived from an EMBL/GenBank/DDBJ whole genome shotgun (WGS) entry which is preliminary data.</text>
</comment>
<dbReference type="InterPro" id="IPR002397">
    <property type="entry name" value="Cyt_P450_B"/>
</dbReference>
<comment type="cofactor">
    <cofactor evidence="1">
        <name>heme</name>
        <dbReference type="ChEBI" id="CHEBI:30413"/>
    </cofactor>
</comment>
<dbReference type="Gene3D" id="1.10.630.10">
    <property type="entry name" value="Cytochrome P450"/>
    <property type="match status" value="1"/>
</dbReference>
<dbReference type="PRINTS" id="PR00359">
    <property type="entry name" value="BP450"/>
</dbReference>
<sequence length="393" mass="45526">MNITHEVLPWANPDFRRNPYPWYARLQREYPIYKENEHTYIVSRYEDYIEYVKHPAMSMVEPDWVKPHHWHVFLDTVLFYDPPKHTSLRRHTNKWFTPKLVREWVKHTADATREALNFIEADGYIEAHHHICVVPTHITMCRVLGIAEDDIEIATLNSLKIVGMQTPAATQADKDRAREGFDWLFSKCKTMIEEKRKNPGEGLLDAMLALEASGDMTPEEVIQTLVLFYFSGAPNPAYVLASILEHFAREPHLFALYRNEPESRQAMINEFIRLNPPEQSFTRYPTEEVEIRGVKIPAGSCIRFMTAAVNRDETVFKRPNQFDHKRPQEASQHVSFGIGVHACAGQVISRAEIEASLNVIAESFTSIELAEDPVTLHDDRIRNYLTLPLIFKK</sequence>
<keyword evidence="3" id="KW-0349">Heme</keyword>
<keyword evidence="3" id="KW-0479">Metal-binding</keyword>
<keyword evidence="3" id="KW-0560">Oxidoreductase</keyword>
<dbReference type="SUPFAM" id="SSF48264">
    <property type="entry name" value="Cytochrome P450"/>
    <property type="match status" value="1"/>
</dbReference>
<evidence type="ECO:0000256" key="1">
    <source>
        <dbReference type="ARBA" id="ARBA00001971"/>
    </source>
</evidence>
<evidence type="ECO:0000313" key="5">
    <source>
        <dbReference type="Proteomes" id="UP000309819"/>
    </source>
</evidence>
<dbReference type="CDD" id="cd20619">
    <property type="entry name" value="CYP_XplA"/>
    <property type="match status" value="1"/>
</dbReference>